<dbReference type="Proteomes" id="UP000675781">
    <property type="component" value="Unassembled WGS sequence"/>
</dbReference>
<accession>A0A941EKJ8</accession>
<feature type="domain" description="N-acetyltransferase" evidence="1">
    <location>
        <begin position="23"/>
        <end position="168"/>
    </location>
</feature>
<dbReference type="InterPro" id="IPR000182">
    <property type="entry name" value="GNAT_dom"/>
</dbReference>
<dbReference type="EC" id="2.3.1.-" evidence="2"/>
<dbReference type="EMBL" id="JAGSOG010000018">
    <property type="protein sequence ID" value="MBR7832881.1"/>
    <property type="molecule type" value="Genomic_DNA"/>
</dbReference>
<keyword evidence="3" id="KW-1185">Reference proteome</keyword>
<dbReference type="SUPFAM" id="SSF55729">
    <property type="entry name" value="Acyl-CoA N-acyltransferases (Nat)"/>
    <property type="match status" value="1"/>
</dbReference>
<dbReference type="RefSeq" id="WP_212527405.1">
    <property type="nucleotide sequence ID" value="NZ_JAGSOG010000018.1"/>
</dbReference>
<dbReference type="PROSITE" id="PS51186">
    <property type="entry name" value="GNAT"/>
    <property type="match status" value="1"/>
</dbReference>
<name>A0A941EKJ8_9ACTN</name>
<evidence type="ECO:0000313" key="3">
    <source>
        <dbReference type="Proteomes" id="UP000675781"/>
    </source>
</evidence>
<keyword evidence="2" id="KW-0808">Transferase</keyword>
<dbReference type="GO" id="GO:0016747">
    <property type="term" value="F:acyltransferase activity, transferring groups other than amino-acyl groups"/>
    <property type="evidence" value="ECO:0007669"/>
    <property type="project" value="InterPro"/>
</dbReference>
<proteinExistence type="predicted"/>
<comment type="caution">
    <text evidence="2">The sequence shown here is derived from an EMBL/GenBank/DDBJ whole genome shotgun (WGS) entry which is preliminary data.</text>
</comment>
<gene>
    <name evidence="2" type="ORF">KDL01_06385</name>
</gene>
<evidence type="ECO:0000313" key="2">
    <source>
        <dbReference type="EMBL" id="MBR7832881.1"/>
    </source>
</evidence>
<dbReference type="AlphaFoldDB" id="A0A941EKJ8"/>
<organism evidence="2 3">
    <name type="scientific">Actinospica durhamensis</name>
    <dbReference type="NCBI Taxonomy" id="1508375"/>
    <lineage>
        <taxon>Bacteria</taxon>
        <taxon>Bacillati</taxon>
        <taxon>Actinomycetota</taxon>
        <taxon>Actinomycetes</taxon>
        <taxon>Catenulisporales</taxon>
        <taxon>Actinospicaceae</taxon>
        <taxon>Actinospica</taxon>
    </lineage>
</organism>
<reference evidence="2" key="1">
    <citation type="submission" date="2021-04" db="EMBL/GenBank/DDBJ databases">
        <title>Genome based classification of Actinospica acidithermotolerans sp. nov., an actinobacterium isolated from an Indonesian hot spring.</title>
        <authorList>
            <person name="Kusuma A.B."/>
            <person name="Putra K.E."/>
            <person name="Nafisah S."/>
            <person name="Loh J."/>
            <person name="Nouioui I."/>
            <person name="Goodfellow M."/>
        </authorList>
    </citation>
    <scope>NUCLEOTIDE SEQUENCE</scope>
    <source>
        <strain evidence="2">CSCA 57</strain>
    </source>
</reference>
<protein>
    <submittedName>
        <fullName evidence="2">GNAT family N-acetyltransferase</fullName>
        <ecNumber evidence="2">2.3.1.-</ecNumber>
    </submittedName>
</protein>
<keyword evidence="2" id="KW-0012">Acyltransferase</keyword>
<evidence type="ECO:0000259" key="1">
    <source>
        <dbReference type="PROSITE" id="PS51186"/>
    </source>
</evidence>
<dbReference type="Gene3D" id="3.40.630.30">
    <property type="match status" value="1"/>
</dbReference>
<sequence>MDTTQARPPVVRRAIAADAAALTRLRELMLADMGALNAGGDPSWREKAEVWFLERLEAEDEFAAFVVEHPELGVVSCAAGVCDRHAPGPGNPGGVQGLVFNMSTDPACRQRGYARACLDALLAWFRDETEARVINLNATGDGIALYRSLGFAEPRFPALQLRLARSDG</sequence>
<dbReference type="InterPro" id="IPR016181">
    <property type="entry name" value="Acyl_CoA_acyltransferase"/>
</dbReference>
<dbReference type="Pfam" id="PF13508">
    <property type="entry name" value="Acetyltransf_7"/>
    <property type="match status" value="1"/>
</dbReference>